<dbReference type="PANTHER" id="PTHR34477:SF1">
    <property type="entry name" value="UPF0213 PROTEIN YHBQ"/>
    <property type="match status" value="1"/>
</dbReference>
<dbReference type="CDD" id="cd10456">
    <property type="entry name" value="GIY-YIG_UPF0213"/>
    <property type="match status" value="1"/>
</dbReference>
<dbReference type="Gene3D" id="3.40.1440.10">
    <property type="entry name" value="GIY-YIG endonuclease"/>
    <property type="match status" value="1"/>
</dbReference>
<dbReference type="InterPro" id="IPR035901">
    <property type="entry name" value="GIY-YIG_endonuc_sf"/>
</dbReference>
<sequence length="97" mass="11430">MEYYVYVIRCKDNSLYTGITTDLKRRYREHEQGIGAKYTKAKGVLKIEVAFKCNGRSEASKIEYYIKKMTKEQKEKELNKIKGFKTLILRDLGIIIK</sequence>
<dbReference type="InterPro" id="IPR000305">
    <property type="entry name" value="GIY-YIG_endonuc"/>
</dbReference>
<dbReference type="Pfam" id="PF01541">
    <property type="entry name" value="GIY-YIG"/>
    <property type="match status" value="1"/>
</dbReference>
<dbReference type="GeneID" id="77467095"/>
<dbReference type="SMART" id="SM00465">
    <property type="entry name" value="GIYc"/>
    <property type="match status" value="1"/>
</dbReference>
<proteinExistence type="inferred from homology"/>
<dbReference type="SUPFAM" id="SSF82771">
    <property type="entry name" value="GIY-YIG endonuclease"/>
    <property type="match status" value="1"/>
</dbReference>
<evidence type="ECO:0000256" key="1">
    <source>
        <dbReference type="ARBA" id="ARBA00007435"/>
    </source>
</evidence>
<reference evidence="4" key="1">
    <citation type="journal article" date="2018" name="MSphere">
        <title>Fusobacterium Genomics Using MinION and Illumina Sequencing Enables Genome Completion and Correction.</title>
        <authorList>
            <person name="Todd S.M."/>
            <person name="Settlage R.E."/>
            <person name="Lahmers K.K."/>
            <person name="Slade D.J."/>
        </authorList>
    </citation>
    <scope>NUCLEOTIDE SEQUENCE [LARGE SCALE GENOMIC DNA]</scope>
    <source>
        <strain evidence="4">ATCC 27725</strain>
    </source>
</reference>
<protein>
    <submittedName>
        <fullName evidence="3">GIY-YIG nuclease family protein</fullName>
    </submittedName>
</protein>
<evidence type="ECO:0000313" key="3">
    <source>
        <dbReference type="EMBL" id="AVQ30379.1"/>
    </source>
</evidence>
<gene>
    <name evidence="3" type="ORF">C4N18_03760</name>
</gene>
<accession>A0ABM6U265</accession>
<feature type="domain" description="GIY-YIG" evidence="2">
    <location>
        <begin position="1"/>
        <end position="76"/>
    </location>
</feature>
<evidence type="ECO:0000313" key="4">
    <source>
        <dbReference type="Proteomes" id="UP000241238"/>
    </source>
</evidence>
<dbReference type="RefSeq" id="WP_005948828.1">
    <property type="nucleotide sequence ID" value="NZ_CP028103.1"/>
</dbReference>
<dbReference type="PANTHER" id="PTHR34477">
    <property type="entry name" value="UPF0213 PROTEIN YHBQ"/>
    <property type="match status" value="1"/>
</dbReference>
<keyword evidence="4" id="KW-1185">Reference proteome</keyword>
<organism evidence="3 4">
    <name type="scientific">Fusobacterium varium ATCC 27725</name>
    <dbReference type="NCBI Taxonomy" id="469618"/>
    <lineage>
        <taxon>Bacteria</taxon>
        <taxon>Fusobacteriati</taxon>
        <taxon>Fusobacteriota</taxon>
        <taxon>Fusobacteriia</taxon>
        <taxon>Fusobacteriales</taxon>
        <taxon>Fusobacteriaceae</taxon>
        <taxon>Fusobacterium</taxon>
    </lineage>
</organism>
<comment type="similarity">
    <text evidence="1">Belongs to the UPF0213 family.</text>
</comment>
<dbReference type="EMBL" id="CP028103">
    <property type="protein sequence ID" value="AVQ30379.1"/>
    <property type="molecule type" value="Genomic_DNA"/>
</dbReference>
<dbReference type="PROSITE" id="PS50164">
    <property type="entry name" value="GIY_YIG"/>
    <property type="match status" value="1"/>
</dbReference>
<dbReference type="Proteomes" id="UP000241238">
    <property type="component" value="Chromosome"/>
</dbReference>
<name>A0ABM6U265_FUSVA</name>
<dbReference type="InterPro" id="IPR050190">
    <property type="entry name" value="UPF0213_domain"/>
</dbReference>
<evidence type="ECO:0000259" key="2">
    <source>
        <dbReference type="PROSITE" id="PS50164"/>
    </source>
</evidence>